<dbReference type="OrthoDB" id="5416097at2759"/>
<keyword evidence="2" id="KW-1185">Reference proteome</keyword>
<name>A0A1V6NAV0_PENPO</name>
<sequence>MDPGKNNILFHTQTLKPILSGYVFKITTDDPKARLLPSMELLQLKWNLSRIAAMQGGGEDEESSKIAMMTPMGILFLFVQVPEHQVGDEAYLAKIHHHSDRLPHHYLYQKSRA</sequence>
<gene>
    <name evidence="1" type="ORF">PENPOL_c015G00064</name>
</gene>
<organism evidence="1 2">
    <name type="scientific">Penicillium polonicum</name>
    <dbReference type="NCBI Taxonomy" id="60169"/>
    <lineage>
        <taxon>Eukaryota</taxon>
        <taxon>Fungi</taxon>
        <taxon>Dikarya</taxon>
        <taxon>Ascomycota</taxon>
        <taxon>Pezizomycotina</taxon>
        <taxon>Eurotiomycetes</taxon>
        <taxon>Eurotiomycetidae</taxon>
        <taxon>Eurotiales</taxon>
        <taxon>Aspergillaceae</taxon>
        <taxon>Penicillium</taxon>
    </lineage>
</organism>
<dbReference type="AlphaFoldDB" id="A0A1V6NAV0"/>
<evidence type="ECO:0000313" key="2">
    <source>
        <dbReference type="Proteomes" id="UP000191408"/>
    </source>
</evidence>
<comment type="caution">
    <text evidence="1">The sequence shown here is derived from an EMBL/GenBank/DDBJ whole genome shotgun (WGS) entry which is preliminary data.</text>
</comment>
<dbReference type="EMBL" id="MDYM01000015">
    <property type="protein sequence ID" value="OQD61692.1"/>
    <property type="molecule type" value="Genomic_DNA"/>
</dbReference>
<protein>
    <submittedName>
        <fullName evidence="1">Uncharacterized protein</fullName>
    </submittedName>
</protein>
<reference evidence="2" key="1">
    <citation type="journal article" date="2017" name="Nat. Microbiol.">
        <title>Global analysis of biosynthetic gene clusters reveals vast potential of secondary metabolite production in Penicillium species.</title>
        <authorList>
            <person name="Nielsen J.C."/>
            <person name="Grijseels S."/>
            <person name="Prigent S."/>
            <person name="Ji B."/>
            <person name="Dainat J."/>
            <person name="Nielsen K.F."/>
            <person name="Frisvad J.C."/>
            <person name="Workman M."/>
            <person name="Nielsen J."/>
        </authorList>
    </citation>
    <scope>NUCLEOTIDE SEQUENCE [LARGE SCALE GENOMIC DNA]</scope>
    <source>
        <strain evidence="2">IBT 4502</strain>
    </source>
</reference>
<proteinExistence type="predicted"/>
<evidence type="ECO:0000313" key="1">
    <source>
        <dbReference type="EMBL" id="OQD61692.1"/>
    </source>
</evidence>
<accession>A0A1V6NAV0</accession>
<dbReference type="Proteomes" id="UP000191408">
    <property type="component" value="Unassembled WGS sequence"/>
</dbReference>